<dbReference type="AlphaFoldDB" id="A0A369QIR5"/>
<feature type="coiled-coil region" evidence="1">
    <location>
        <begin position="49"/>
        <end position="90"/>
    </location>
</feature>
<comment type="caution">
    <text evidence="3">The sequence shown here is derived from an EMBL/GenBank/DDBJ whole genome shotgun (WGS) entry which is preliminary data.</text>
</comment>
<keyword evidence="2" id="KW-1133">Transmembrane helix</keyword>
<evidence type="ECO:0000256" key="1">
    <source>
        <dbReference type="SAM" id="Coils"/>
    </source>
</evidence>
<dbReference type="Proteomes" id="UP000253919">
    <property type="component" value="Unassembled WGS sequence"/>
</dbReference>
<name>A0A369QIR5_9BACT</name>
<keyword evidence="2" id="KW-0812">Transmembrane</keyword>
<accession>A0A369QIR5</accession>
<dbReference type="RefSeq" id="WP_233507461.1">
    <property type="nucleotide sequence ID" value="NZ_QASA01000001.1"/>
</dbReference>
<sequence length="324" mass="36264">METKSKNPMAGTLPEGNNSNNNRKLLVVGLIIVLLTINGILFYMQHQKTQQVEEKEEVIRVKNSELENQIKVYEALKADFERQSQELQALGVANDSLETRIASINADLLKLQSFRNSSFSLKDQRLFKARAANLENQLKQKDAEIAKLKADNEILNGENTQLKTASTQLSDTLKVLKSTNTSLTEKVALASRLEAENIQINIINKRGKEKEDDEAEFRAKKVEKIKVSFNLAKNEVAQKEAKEVLMRLIEPDGAAVYNLATGSGTFMLDGQETYFTAKRDIVFDNTQQNVSFVYAKGAAYKRGAHTVELYADGVLIGKSNFTLK</sequence>
<evidence type="ECO:0000256" key="2">
    <source>
        <dbReference type="SAM" id="Phobius"/>
    </source>
</evidence>
<keyword evidence="4" id="KW-1185">Reference proteome</keyword>
<keyword evidence="1" id="KW-0175">Coiled coil</keyword>
<organism evidence="3 4">
    <name type="scientific">Adhaeribacter pallidiroseus</name>
    <dbReference type="NCBI Taxonomy" id="2072847"/>
    <lineage>
        <taxon>Bacteria</taxon>
        <taxon>Pseudomonadati</taxon>
        <taxon>Bacteroidota</taxon>
        <taxon>Cytophagia</taxon>
        <taxon>Cytophagales</taxon>
        <taxon>Hymenobacteraceae</taxon>
        <taxon>Adhaeribacter</taxon>
    </lineage>
</organism>
<keyword evidence="2" id="KW-0472">Membrane</keyword>
<gene>
    <name evidence="3" type="ORF">AHMF7616_02089</name>
</gene>
<dbReference type="EMBL" id="QASA01000001">
    <property type="protein sequence ID" value="RDC63485.1"/>
    <property type="molecule type" value="Genomic_DNA"/>
</dbReference>
<feature type="coiled-coil region" evidence="1">
    <location>
        <begin position="124"/>
        <end position="165"/>
    </location>
</feature>
<evidence type="ECO:0000313" key="4">
    <source>
        <dbReference type="Proteomes" id="UP000253919"/>
    </source>
</evidence>
<feature type="transmembrane region" description="Helical" evidence="2">
    <location>
        <begin position="25"/>
        <end position="44"/>
    </location>
</feature>
<protein>
    <submittedName>
        <fullName evidence="3">Uncharacterized protein</fullName>
    </submittedName>
</protein>
<proteinExistence type="predicted"/>
<reference evidence="3 4" key="1">
    <citation type="submission" date="2018-04" db="EMBL/GenBank/DDBJ databases">
        <title>Adhaeribacter sp. HMF7616 genome sequencing and assembly.</title>
        <authorList>
            <person name="Kang H."/>
            <person name="Kang J."/>
            <person name="Cha I."/>
            <person name="Kim H."/>
            <person name="Joh K."/>
        </authorList>
    </citation>
    <scope>NUCLEOTIDE SEQUENCE [LARGE SCALE GENOMIC DNA]</scope>
    <source>
        <strain evidence="3 4">HMF7616</strain>
    </source>
</reference>
<evidence type="ECO:0000313" key="3">
    <source>
        <dbReference type="EMBL" id="RDC63485.1"/>
    </source>
</evidence>